<name>A0A510C1Q8_9STAP</name>
<dbReference type="PANTHER" id="PTHR10948:SF23">
    <property type="entry name" value="TRANSPOSASE INSI FOR INSERTION SEQUENCE ELEMENT IS30A-RELATED"/>
    <property type="match status" value="1"/>
</dbReference>
<dbReference type="GO" id="GO:0005829">
    <property type="term" value="C:cytosol"/>
    <property type="evidence" value="ECO:0007669"/>
    <property type="project" value="TreeGrafter"/>
</dbReference>
<reference evidence="2" key="1">
    <citation type="submission" date="2018-07" db="EMBL/GenBank/DDBJ databases">
        <title>Characterization of mecD-islands in genetically diverse methicillin-resistant Macrococcus caseolyticus from cattle.</title>
        <authorList>
            <person name="Schwendener S."/>
            <person name="Perreten V."/>
        </authorList>
    </citation>
    <scope>NUCLEOTIDE SEQUENCE</scope>
    <source>
        <strain evidence="2">Msa0018</strain>
    </source>
</reference>
<sequence>MFSALPPHIFKSITFDCGKEFSNWKTICNQHDISIFFADSGTPSQRGLNEHSNGILIRSGLDKELDFNSVTEDHIISVAQNINHRPRKSLGYKTPLEVFMSFIEDEKLSSLF</sequence>
<dbReference type="GO" id="GO:0032196">
    <property type="term" value="P:transposition"/>
    <property type="evidence" value="ECO:0007669"/>
    <property type="project" value="TreeGrafter"/>
</dbReference>
<dbReference type="InterPro" id="IPR036397">
    <property type="entry name" value="RNaseH_sf"/>
</dbReference>
<organism evidence="2">
    <name type="scientific">Macrococcoides caseolyticum</name>
    <dbReference type="NCBI Taxonomy" id="69966"/>
    <lineage>
        <taxon>Bacteria</taxon>
        <taxon>Bacillati</taxon>
        <taxon>Bacillota</taxon>
        <taxon>Bacilli</taxon>
        <taxon>Bacillales</taxon>
        <taxon>Staphylococcaceae</taxon>
        <taxon>Macrococcoides</taxon>
    </lineage>
</organism>
<dbReference type="InterPro" id="IPR051917">
    <property type="entry name" value="Transposase-Integrase"/>
</dbReference>
<dbReference type="InterPro" id="IPR012337">
    <property type="entry name" value="RNaseH-like_sf"/>
</dbReference>
<feature type="domain" description="Integrase catalytic" evidence="1">
    <location>
        <begin position="1"/>
        <end position="103"/>
    </location>
</feature>
<dbReference type="PROSITE" id="PS50994">
    <property type="entry name" value="INTEGRASE"/>
    <property type="match status" value="1"/>
</dbReference>
<dbReference type="PANTHER" id="PTHR10948">
    <property type="entry name" value="TRANSPOSASE"/>
    <property type="match status" value="1"/>
</dbReference>
<dbReference type="Gene3D" id="3.30.420.10">
    <property type="entry name" value="Ribonuclease H-like superfamily/Ribonuclease H"/>
    <property type="match status" value="1"/>
</dbReference>
<dbReference type="NCBIfam" id="NF033563">
    <property type="entry name" value="transpos_IS30"/>
    <property type="match status" value="1"/>
</dbReference>
<protein>
    <submittedName>
        <fullName evidence="2">Putative truncated transposase</fullName>
    </submittedName>
</protein>
<proteinExistence type="predicted"/>
<dbReference type="GO" id="GO:0003676">
    <property type="term" value="F:nucleic acid binding"/>
    <property type="evidence" value="ECO:0007669"/>
    <property type="project" value="InterPro"/>
</dbReference>
<dbReference type="InterPro" id="IPR053392">
    <property type="entry name" value="Transposase_IS30-like"/>
</dbReference>
<accession>A0A510C1Q8</accession>
<dbReference type="GO" id="GO:0004803">
    <property type="term" value="F:transposase activity"/>
    <property type="evidence" value="ECO:0007669"/>
    <property type="project" value="TreeGrafter"/>
</dbReference>
<dbReference type="GO" id="GO:0015074">
    <property type="term" value="P:DNA integration"/>
    <property type="evidence" value="ECO:0007669"/>
    <property type="project" value="InterPro"/>
</dbReference>
<evidence type="ECO:0000313" key="2">
    <source>
        <dbReference type="EMBL" id="AYE55831.1"/>
    </source>
</evidence>
<evidence type="ECO:0000259" key="1">
    <source>
        <dbReference type="PROSITE" id="PS50994"/>
    </source>
</evidence>
<dbReference type="SUPFAM" id="SSF53098">
    <property type="entry name" value="Ribonuclease H-like"/>
    <property type="match status" value="1"/>
</dbReference>
<dbReference type="AlphaFoldDB" id="A0A510C1Q8"/>
<dbReference type="InterPro" id="IPR001584">
    <property type="entry name" value="Integrase_cat-core"/>
</dbReference>
<dbReference type="EMBL" id="MH671353">
    <property type="protein sequence ID" value="AYE55831.1"/>
    <property type="molecule type" value="Genomic_DNA"/>
</dbReference>